<proteinExistence type="predicted"/>
<feature type="transmembrane region" description="Helical" evidence="2">
    <location>
        <begin position="159"/>
        <end position="185"/>
    </location>
</feature>
<dbReference type="EMBL" id="JAUHPX010000005">
    <property type="protein sequence ID" value="MDN4488332.1"/>
    <property type="molecule type" value="Genomic_DNA"/>
</dbReference>
<name>A0AAW7M9X0_9MICO</name>
<feature type="transmembrane region" description="Helical" evidence="2">
    <location>
        <begin position="86"/>
        <end position="107"/>
    </location>
</feature>
<organism evidence="3 4">
    <name type="scientific">Demequina lignilytica</name>
    <dbReference type="NCBI Taxonomy" id="3051663"/>
    <lineage>
        <taxon>Bacteria</taxon>
        <taxon>Bacillati</taxon>
        <taxon>Actinomycetota</taxon>
        <taxon>Actinomycetes</taxon>
        <taxon>Micrococcales</taxon>
        <taxon>Demequinaceae</taxon>
        <taxon>Demequina</taxon>
    </lineage>
</organism>
<dbReference type="AlphaFoldDB" id="A0AAW7M9X0"/>
<evidence type="ECO:0000313" key="3">
    <source>
        <dbReference type="EMBL" id="MDN4488332.1"/>
    </source>
</evidence>
<evidence type="ECO:0000313" key="4">
    <source>
        <dbReference type="Proteomes" id="UP001172737"/>
    </source>
</evidence>
<accession>A0AAW7M9X0</accession>
<feature type="compositionally biased region" description="Pro residues" evidence="1">
    <location>
        <begin position="25"/>
        <end position="38"/>
    </location>
</feature>
<evidence type="ECO:0000256" key="1">
    <source>
        <dbReference type="SAM" id="MobiDB-lite"/>
    </source>
</evidence>
<comment type="caution">
    <text evidence="3">The sequence shown here is derived from an EMBL/GenBank/DDBJ whole genome shotgun (WGS) entry which is preliminary data.</text>
</comment>
<keyword evidence="2" id="KW-0812">Transmembrane</keyword>
<dbReference type="RefSeq" id="WP_301119786.1">
    <property type="nucleotide sequence ID" value="NZ_JAUHPX010000005.1"/>
</dbReference>
<feature type="transmembrane region" description="Helical" evidence="2">
    <location>
        <begin position="119"/>
        <end position="139"/>
    </location>
</feature>
<gene>
    <name evidence="3" type="ORF">QQX10_09145</name>
</gene>
<sequence>MPRKPAQPVDPEDAAPLEAAADPAPDLPPTVPPAPPAPTEAIPAAAAPSVLERMRRNRMGSLVAALVVGIAVGLLLAVLVPSEPNLYAMVVLGVLITAAVGFTVRYLSRSRGIGAQAVAFVGTVVGIHVMAVTGAVDGIGAGRLLDMIGLSGPGFDDALLAALATPAVSTGGVLAGLVAAIIAGWGPRDDDS</sequence>
<dbReference type="Proteomes" id="UP001172737">
    <property type="component" value="Unassembled WGS sequence"/>
</dbReference>
<keyword evidence="2" id="KW-0472">Membrane</keyword>
<keyword evidence="2" id="KW-1133">Transmembrane helix</keyword>
<protein>
    <submittedName>
        <fullName evidence="3">Uncharacterized protein</fullName>
    </submittedName>
</protein>
<reference evidence="3" key="1">
    <citation type="submission" date="2023-06" db="EMBL/GenBank/DDBJ databases">
        <title>Sysu t00039.</title>
        <authorList>
            <person name="Gao L."/>
            <person name="Fang B.-Z."/>
            <person name="Li W.-J."/>
        </authorList>
    </citation>
    <scope>NUCLEOTIDE SEQUENCE</scope>
    <source>
        <strain evidence="3">SYSU T00039</strain>
    </source>
</reference>
<feature type="transmembrane region" description="Helical" evidence="2">
    <location>
        <begin position="62"/>
        <end position="80"/>
    </location>
</feature>
<evidence type="ECO:0000256" key="2">
    <source>
        <dbReference type="SAM" id="Phobius"/>
    </source>
</evidence>
<feature type="region of interest" description="Disordered" evidence="1">
    <location>
        <begin position="1"/>
        <end position="39"/>
    </location>
</feature>
<keyword evidence="4" id="KW-1185">Reference proteome</keyword>